<name>A0A4Y1WXA6_9BACT</name>
<reference evidence="2" key="1">
    <citation type="submission" date="2019-06" db="EMBL/GenBank/DDBJ databases">
        <title>Alistipes onderdonkii subsp. vulgaris subsp. nov., Alistipes dispar sp. nov. and Alistipes communis sp. nov., isolated from human faeces, and creation of Alistipes onderdonkii subsp. onderdonkii subsp. nov.</title>
        <authorList>
            <person name="Sakamoto M."/>
            <person name="Ikeyama N."/>
            <person name="Ogata Y."/>
            <person name="Suda W."/>
            <person name="Iino T."/>
            <person name="Hattori M."/>
            <person name="Ohkuma M."/>
        </authorList>
    </citation>
    <scope>NUCLEOTIDE SEQUENCE [LARGE SCALE GENOMIC DNA]</scope>
    <source>
        <strain evidence="2">5CBH24</strain>
    </source>
</reference>
<accession>A0A4Y1WXA6</accession>
<proteinExistence type="predicted"/>
<dbReference type="KEGG" id="acou:A5CBH24_21820"/>
<evidence type="ECO:0000313" key="2">
    <source>
        <dbReference type="Proteomes" id="UP000318946"/>
    </source>
</evidence>
<sequence length="311" mass="33400">MNLFPYILGPVWVLDVTLTSDGHTIAAWCCKMGGEPQQTVYDAAAVAKGVAVVTVSGHGTIVKPADSQLAARVRDDRATFLWSEHDGRIAFVRRERLQGMLTELSEAGIHPQRIEVSAPPDTAAGELLAGLGWRQLLRPTAEGSSLAQAVVRRAALPVLGLFLCLLAANAAVAPSLNTRRQTLQKELSARERTASTAADATDRQRALLAEFSARPAVSRAVVCDRIAEAVPAQVVLTRLAVEPLTKRFEAGKPLQRQERTAVVAGTAPAAGDVSTFVERLAGAACCRTVRLTNVERERDAERLVFRIEIGL</sequence>
<dbReference type="OrthoDB" id="1007681at2"/>
<keyword evidence="2" id="KW-1185">Reference proteome</keyword>
<gene>
    <name evidence="1" type="ORF">A5CBH24_21820</name>
</gene>
<dbReference type="EMBL" id="AP019735">
    <property type="protein sequence ID" value="BBL04869.1"/>
    <property type="molecule type" value="Genomic_DNA"/>
</dbReference>
<dbReference type="Proteomes" id="UP000318946">
    <property type="component" value="Chromosome"/>
</dbReference>
<evidence type="ECO:0000313" key="1">
    <source>
        <dbReference type="EMBL" id="BBL04869.1"/>
    </source>
</evidence>
<dbReference type="AlphaFoldDB" id="A0A4Y1WXA6"/>
<protein>
    <submittedName>
        <fullName evidence="1">Uncharacterized protein</fullName>
    </submittedName>
</protein>
<dbReference type="GeneID" id="78342896"/>
<organism evidence="1 2">
    <name type="scientific">Alistipes communis</name>
    <dbReference type="NCBI Taxonomy" id="2585118"/>
    <lineage>
        <taxon>Bacteria</taxon>
        <taxon>Pseudomonadati</taxon>
        <taxon>Bacteroidota</taxon>
        <taxon>Bacteroidia</taxon>
        <taxon>Bacteroidales</taxon>
        <taxon>Rikenellaceae</taxon>
        <taxon>Alistipes</taxon>
    </lineage>
</organism>
<dbReference type="RefSeq" id="WP_141413193.1">
    <property type="nucleotide sequence ID" value="NZ_AP019735.1"/>
</dbReference>